<reference evidence="3" key="1">
    <citation type="submission" date="2024-01" db="EMBL/GenBank/DDBJ databases">
        <authorList>
            <person name="Webb A."/>
        </authorList>
    </citation>
    <scope>NUCLEOTIDE SEQUENCE</scope>
    <source>
        <strain evidence="3">Pm1</strain>
    </source>
</reference>
<protein>
    <submittedName>
        <fullName evidence="3">Uncharacterized protein</fullName>
    </submittedName>
</protein>
<dbReference type="Proteomes" id="UP001162060">
    <property type="component" value="Unassembled WGS sequence"/>
</dbReference>
<dbReference type="AlphaFoldDB" id="A0AAV1UE29"/>
<keyword evidence="2" id="KW-0732">Signal</keyword>
<evidence type="ECO:0000313" key="4">
    <source>
        <dbReference type="Proteomes" id="UP001162060"/>
    </source>
</evidence>
<evidence type="ECO:0000256" key="1">
    <source>
        <dbReference type="SAM" id="MobiDB-lite"/>
    </source>
</evidence>
<comment type="caution">
    <text evidence="3">The sequence shown here is derived from an EMBL/GenBank/DDBJ whole genome shotgun (WGS) entry which is preliminary data.</text>
</comment>
<feature type="signal peptide" evidence="2">
    <location>
        <begin position="1"/>
        <end position="24"/>
    </location>
</feature>
<gene>
    <name evidence="3" type="ORF">PM001_LOCUS18244</name>
</gene>
<dbReference type="EMBL" id="CAKLBY020000193">
    <property type="protein sequence ID" value="CAK7933094.1"/>
    <property type="molecule type" value="Genomic_DNA"/>
</dbReference>
<name>A0AAV1UE29_9STRA</name>
<evidence type="ECO:0000256" key="2">
    <source>
        <dbReference type="SAM" id="SignalP"/>
    </source>
</evidence>
<feature type="chain" id="PRO_5043852904" evidence="2">
    <location>
        <begin position="25"/>
        <end position="306"/>
    </location>
</feature>
<organism evidence="3 4">
    <name type="scientific">Peronospora matthiolae</name>
    <dbReference type="NCBI Taxonomy" id="2874970"/>
    <lineage>
        <taxon>Eukaryota</taxon>
        <taxon>Sar</taxon>
        <taxon>Stramenopiles</taxon>
        <taxon>Oomycota</taxon>
        <taxon>Peronosporomycetes</taxon>
        <taxon>Peronosporales</taxon>
        <taxon>Peronosporaceae</taxon>
        <taxon>Peronospora</taxon>
    </lineage>
</organism>
<evidence type="ECO:0000313" key="3">
    <source>
        <dbReference type="EMBL" id="CAK7933094.1"/>
    </source>
</evidence>
<accession>A0AAV1UE29</accession>
<feature type="region of interest" description="Disordered" evidence="1">
    <location>
        <begin position="122"/>
        <end position="151"/>
    </location>
</feature>
<sequence>MPPLRLYVLVLSAVLLLDYQCFSAFTGTVVAKSEATGAETTHRLTSDQASDHSREERIVSVDSMMSMFSGWIRAIKAFILGAINSLRRADVKKVPERNVDPTKLRVPADRIPESVARFKKIDTGKTRGKANVGPTLPSRLPGNADAGPALPNRLPEPLPLPPDANDFKIKYPYVQRILGETKFKSGFFSSTGFDNYKNIVIPEFVKPQYDKVTVDVDFPPEMYESLQMYLSLQGRDKLDLVAIAYCAMLSFKFADVGESLLKTVITDMKHLKRAGVKANLRNKFKNDGDQLFTRAIDFYIDKYLTE</sequence>
<proteinExistence type="predicted"/>